<gene>
    <name evidence="1" type="ORF">GGD50_002294</name>
</gene>
<evidence type="ECO:0000313" key="1">
    <source>
        <dbReference type="EMBL" id="MBB5573681.1"/>
    </source>
</evidence>
<comment type="caution">
    <text evidence="1">The sequence shown here is derived from an EMBL/GenBank/DDBJ whole genome shotgun (WGS) entry which is preliminary data.</text>
</comment>
<keyword evidence="2" id="KW-1185">Reference proteome</keyword>
<dbReference type="EMBL" id="JACHBI010000003">
    <property type="protein sequence ID" value="MBB5573681.1"/>
    <property type="molecule type" value="Genomic_DNA"/>
</dbReference>
<organism evidence="1 2">
    <name type="scientific">Rhizobium paranaense</name>
    <dbReference type="NCBI Taxonomy" id="1650438"/>
    <lineage>
        <taxon>Bacteria</taxon>
        <taxon>Pseudomonadati</taxon>
        <taxon>Pseudomonadota</taxon>
        <taxon>Alphaproteobacteria</taxon>
        <taxon>Hyphomicrobiales</taxon>
        <taxon>Rhizobiaceae</taxon>
        <taxon>Rhizobium/Agrobacterium group</taxon>
        <taxon>Rhizobium</taxon>
    </lineage>
</organism>
<dbReference type="Proteomes" id="UP000549882">
    <property type="component" value="Unassembled WGS sequence"/>
</dbReference>
<sequence length="52" mass="5666">MRRSHSYGYATGNGLPITTQTKKNARKLVPGVLNAYSRSADLAQRLMSASRA</sequence>
<evidence type="ECO:0000313" key="2">
    <source>
        <dbReference type="Proteomes" id="UP000549882"/>
    </source>
</evidence>
<dbReference type="AlphaFoldDB" id="A0A7W9D1B6"/>
<protein>
    <submittedName>
        <fullName evidence="1">Uncharacterized protein</fullName>
    </submittedName>
</protein>
<reference evidence="1 2" key="1">
    <citation type="submission" date="2020-08" db="EMBL/GenBank/DDBJ databases">
        <title>Genomic Encyclopedia of Type Strains, Phase IV (KMG-V): Genome sequencing to study the core and pangenomes of soil and plant-associated prokaryotes.</title>
        <authorList>
            <person name="Whitman W."/>
        </authorList>
    </citation>
    <scope>NUCLEOTIDE SEQUENCE [LARGE SCALE GENOMIC DNA]</scope>
    <source>
        <strain evidence="1 2">SEMIA 4064</strain>
    </source>
</reference>
<accession>A0A7W9D1B6</accession>
<name>A0A7W9D1B6_9HYPH</name>
<proteinExistence type="predicted"/>